<accession>A0AAD7Z4D3</accession>
<evidence type="ECO:0000313" key="3">
    <source>
        <dbReference type="Proteomes" id="UP001233999"/>
    </source>
</evidence>
<name>A0AAD7Z4D3_DIPPU</name>
<keyword evidence="3" id="KW-1185">Reference proteome</keyword>
<dbReference type="Proteomes" id="UP001233999">
    <property type="component" value="Unassembled WGS sequence"/>
</dbReference>
<dbReference type="EMBL" id="JASPKZ010010685">
    <property type="protein sequence ID" value="KAJ9573699.1"/>
    <property type="molecule type" value="Genomic_DNA"/>
</dbReference>
<protein>
    <recommendedName>
        <fullName evidence="4">PiggyBac transposable element-derived protein domain-containing protein</fullName>
    </recommendedName>
</protein>
<feature type="non-terminal residue" evidence="2">
    <location>
        <position position="385"/>
    </location>
</feature>
<proteinExistence type="predicted"/>
<reference evidence="2" key="1">
    <citation type="journal article" date="2023" name="IScience">
        <title>Live-bearing cockroach genome reveals convergent evolutionary mechanisms linked to viviparity in insects and beyond.</title>
        <authorList>
            <person name="Fouks B."/>
            <person name="Harrison M.C."/>
            <person name="Mikhailova A.A."/>
            <person name="Marchal E."/>
            <person name="English S."/>
            <person name="Carruthers M."/>
            <person name="Jennings E.C."/>
            <person name="Chiamaka E.L."/>
            <person name="Frigard R.A."/>
            <person name="Pippel M."/>
            <person name="Attardo G.M."/>
            <person name="Benoit J.B."/>
            <person name="Bornberg-Bauer E."/>
            <person name="Tobe S.S."/>
        </authorList>
    </citation>
    <scope>NUCLEOTIDE SEQUENCE</scope>
    <source>
        <strain evidence="2">Stay&amp;Tobe</strain>
    </source>
</reference>
<dbReference type="AlphaFoldDB" id="A0AAD7Z4D3"/>
<sequence>NLTLPLPSNRSRRLCLPPSETTFNGIRNYDETLLAIYEYNVCNLIEGIDSDDPFPLGPTQVRRTRCSGSVYFPLIVYSQLLVTMLSAKVTPYIDKTRRRTNSDDHLFQHLCFPSPAKKLTRSSQLTAHAPGSLCMHISRLGKNYPARVNKQSGQIVNWLNEDEDVIEHESVDEADHLSESEHNSDTEQEATMSDEDYEDDAPLSQFVSYKVCPKKKDRKTTTSCHSCTKMICKEHSVPFCEGVSTEQATIRFAGGGGPTKKIIRMLLMPYKESCCRPRKFEHRINNIESEEDLLLNSVLRVCIYLQVMLSISQALALWSYYMYHKCEVKSVKVKLGSTSKTFAPFFGMPGLWKYVIRNLDCAVCIVSDNALMRMSFDQILCRYNR</sequence>
<feature type="compositionally biased region" description="Basic and acidic residues" evidence="1">
    <location>
        <begin position="172"/>
        <end position="185"/>
    </location>
</feature>
<reference evidence="2" key="2">
    <citation type="submission" date="2023-05" db="EMBL/GenBank/DDBJ databases">
        <authorList>
            <person name="Fouks B."/>
        </authorList>
    </citation>
    <scope>NUCLEOTIDE SEQUENCE</scope>
    <source>
        <strain evidence="2">Stay&amp;Tobe</strain>
        <tissue evidence="2">Testes</tissue>
    </source>
</reference>
<evidence type="ECO:0008006" key="4">
    <source>
        <dbReference type="Google" id="ProtNLM"/>
    </source>
</evidence>
<evidence type="ECO:0000256" key="1">
    <source>
        <dbReference type="SAM" id="MobiDB-lite"/>
    </source>
</evidence>
<feature type="region of interest" description="Disordered" evidence="1">
    <location>
        <begin position="172"/>
        <end position="198"/>
    </location>
</feature>
<feature type="non-terminal residue" evidence="2">
    <location>
        <position position="1"/>
    </location>
</feature>
<evidence type="ECO:0000313" key="2">
    <source>
        <dbReference type="EMBL" id="KAJ9573699.1"/>
    </source>
</evidence>
<feature type="compositionally biased region" description="Acidic residues" evidence="1">
    <location>
        <begin position="186"/>
        <end position="198"/>
    </location>
</feature>
<comment type="caution">
    <text evidence="2">The sequence shown here is derived from an EMBL/GenBank/DDBJ whole genome shotgun (WGS) entry which is preliminary data.</text>
</comment>
<organism evidence="2 3">
    <name type="scientific">Diploptera punctata</name>
    <name type="common">Pacific beetle cockroach</name>
    <dbReference type="NCBI Taxonomy" id="6984"/>
    <lineage>
        <taxon>Eukaryota</taxon>
        <taxon>Metazoa</taxon>
        <taxon>Ecdysozoa</taxon>
        <taxon>Arthropoda</taxon>
        <taxon>Hexapoda</taxon>
        <taxon>Insecta</taxon>
        <taxon>Pterygota</taxon>
        <taxon>Neoptera</taxon>
        <taxon>Polyneoptera</taxon>
        <taxon>Dictyoptera</taxon>
        <taxon>Blattodea</taxon>
        <taxon>Blaberoidea</taxon>
        <taxon>Blaberidae</taxon>
        <taxon>Diplopterinae</taxon>
        <taxon>Diploptera</taxon>
    </lineage>
</organism>
<gene>
    <name evidence="2" type="ORF">L9F63_008912</name>
</gene>